<dbReference type="GO" id="GO:0005634">
    <property type="term" value="C:nucleus"/>
    <property type="evidence" value="ECO:0007669"/>
    <property type="project" value="TreeGrafter"/>
</dbReference>
<dbReference type="EMBL" id="KZ344989">
    <property type="protein sequence ID" value="PIO77695.1"/>
    <property type="molecule type" value="Genomic_DNA"/>
</dbReference>
<feature type="domain" description="CAP-Gly" evidence="5">
    <location>
        <begin position="95"/>
        <end position="137"/>
    </location>
</feature>
<evidence type="ECO:0000256" key="2">
    <source>
        <dbReference type="ARBA" id="ARBA00022490"/>
    </source>
</evidence>
<dbReference type="Pfam" id="PF01302">
    <property type="entry name" value="CAP_GLY"/>
    <property type="match status" value="1"/>
</dbReference>
<dbReference type="GO" id="GO:0031122">
    <property type="term" value="P:cytoplasmic microtubule organization"/>
    <property type="evidence" value="ECO:0007669"/>
    <property type="project" value="TreeGrafter"/>
</dbReference>
<dbReference type="SMART" id="SM01052">
    <property type="entry name" value="CAP_GLY"/>
    <property type="match status" value="1"/>
</dbReference>
<dbReference type="PROSITE" id="PS50245">
    <property type="entry name" value="CAP_GLY_2"/>
    <property type="match status" value="1"/>
</dbReference>
<dbReference type="GO" id="GO:0005829">
    <property type="term" value="C:cytosol"/>
    <property type="evidence" value="ECO:0007669"/>
    <property type="project" value="UniProtKB-ARBA"/>
</dbReference>
<keyword evidence="2" id="KW-0963">Cytoplasm</keyword>
<evidence type="ECO:0000256" key="3">
    <source>
        <dbReference type="ARBA" id="ARBA00023186"/>
    </source>
</evidence>
<evidence type="ECO:0000256" key="1">
    <source>
        <dbReference type="ARBA" id="ARBA00004496"/>
    </source>
</evidence>
<proteinExistence type="inferred from homology"/>
<dbReference type="FunFam" id="2.30.30.190:FF:000013">
    <property type="entry name" value="Tubulin-folding cofactor B"/>
    <property type="match status" value="1"/>
</dbReference>
<evidence type="ECO:0000313" key="6">
    <source>
        <dbReference type="EMBL" id="PIO77695.1"/>
    </source>
</evidence>
<dbReference type="Gene3D" id="2.30.30.190">
    <property type="entry name" value="CAP Gly-rich-like domain"/>
    <property type="match status" value="1"/>
</dbReference>
<dbReference type="GO" id="GO:0051010">
    <property type="term" value="F:microtubule plus-end binding"/>
    <property type="evidence" value="ECO:0007669"/>
    <property type="project" value="TreeGrafter"/>
</dbReference>
<dbReference type="PANTHER" id="PTHR18916:SF85">
    <property type="entry name" value="TUBULIN-FOLDING COFACTOR B"/>
    <property type="match status" value="1"/>
</dbReference>
<evidence type="ECO:0000313" key="7">
    <source>
        <dbReference type="Proteomes" id="UP000230423"/>
    </source>
</evidence>
<dbReference type="AlphaFoldDB" id="A0A2G9V5C6"/>
<evidence type="ECO:0000256" key="4">
    <source>
        <dbReference type="ARBA" id="ARBA00025779"/>
    </source>
</evidence>
<sequence length="158" mass="17441">MRLHAVDISGQNAELQDDSMVEKYTISDDQYDKREDSVRAWKKKLLAEGAAGHEHAAPERGNINEEIVKKIKVGDRCEVRVRGAIPRRGLVAFVGETKFKEGPWVGVTYDEPVGKNDGAVAGVRYFQCGDKHGGFVRPVDVATGDFPPLTIDGEMDEI</sequence>
<dbReference type="SUPFAM" id="SSF74924">
    <property type="entry name" value="Cap-Gly domain"/>
    <property type="match status" value="1"/>
</dbReference>
<reference evidence="6 7" key="1">
    <citation type="submission" date="2015-09" db="EMBL/GenBank/DDBJ databases">
        <title>Draft genome of the parasitic nematode Teladorsagia circumcincta isolate WARC Sus (inbred).</title>
        <authorList>
            <person name="Mitreva M."/>
        </authorList>
    </citation>
    <scope>NUCLEOTIDE SEQUENCE [LARGE SCALE GENOMIC DNA]</scope>
    <source>
        <strain evidence="6 7">S</strain>
    </source>
</reference>
<evidence type="ECO:0000259" key="5">
    <source>
        <dbReference type="PROSITE" id="PS50245"/>
    </source>
</evidence>
<dbReference type="PANTHER" id="PTHR18916">
    <property type="entry name" value="DYNACTIN 1-RELATED MICROTUBULE-BINDING"/>
    <property type="match status" value="1"/>
</dbReference>
<dbReference type="PROSITE" id="PS00845">
    <property type="entry name" value="CAP_GLY_1"/>
    <property type="match status" value="1"/>
</dbReference>
<comment type="subcellular location">
    <subcellularLocation>
        <location evidence="1">Cytoplasm</location>
    </subcellularLocation>
</comment>
<keyword evidence="3" id="KW-0143">Chaperone</keyword>
<accession>A0A2G9V5C6</accession>
<protein>
    <submittedName>
        <fullName evidence="6">CAP-Gly domain protein</fullName>
    </submittedName>
</protein>
<comment type="similarity">
    <text evidence="4">Belongs to the TBCB family.</text>
</comment>
<dbReference type="GO" id="GO:0035371">
    <property type="term" value="C:microtubule plus-end"/>
    <property type="evidence" value="ECO:0007669"/>
    <property type="project" value="TreeGrafter"/>
</dbReference>
<dbReference type="Proteomes" id="UP000230423">
    <property type="component" value="Unassembled WGS sequence"/>
</dbReference>
<dbReference type="InterPro" id="IPR036859">
    <property type="entry name" value="CAP-Gly_dom_sf"/>
</dbReference>
<keyword evidence="7" id="KW-1185">Reference proteome</keyword>
<name>A0A2G9V5C6_TELCI</name>
<organism evidence="6 7">
    <name type="scientific">Teladorsagia circumcincta</name>
    <name type="common">Brown stomach worm</name>
    <name type="synonym">Ostertagia circumcincta</name>
    <dbReference type="NCBI Taxonomy" id="45464"/>
    <lineage>
        <taxon>Eukaryota</taxon>
        <taxon>Metazoa</taxon>
        <taxon>Ecdysozoa</taxon>
        <taxon>Nematoda</taxon>
        <taxon>Chromadorea</taxon>
        <taxon>Rhabditida</taxon>
        <taxon>Rhabditina</taxon>
        <taxon>Rhabditomorpha</taxon>
        <taxon>Strongyloidea</taxon>
        <taxon>Trichostrongylidae</taxon>
        <taxon>Teladorsagia</taxon>
    </lineage>
</organism>
<dbReference type="OrthoDB" id="5295208at2759"/>
<dbReference type="InterPro" id="IPR000938">
    <property type="entry name" value="CAP-Gly_domain"/>
</dbReference>
<gene>
    <name evidence="6" type="ORF">TELCIR_00182</name>
</gene>